<keyword evidence="1" id="KW-0808">Transferase</keyword>
<proteinExistence type="predicted"/>
<organism evidence="1 2">
    <name type="scientific">Simplicispira suum</name>
    <dbReference type="NCBI Taxonomy" id="2109915"/>
    <lineage>
        <taxon>Bacteria</taxon>
        <taxon>Pseudomonadati</taxon>
        <taxon>Pseudomonadota</taxon>
        <taxon>Betaproteobacteria</taxon>
        <taxon>Burkholderiales</taxon>
        <taxon>Comamonadaceae</taxon>
        <taxon>Simplicispira</taxon>
    </lineage>
</organism>
<dbReference type="PANTHER" id="PTHR48228">
    <property type="entry name" value="SUCCINYL-COA--D-CITRAMALATE COA-TRANSFERASE"/>
    <property type="match status" value="1"/>
</dbReference>
<sequence length="352" mass="37124">MNQGPLAGVRIIEVEGLGPAPFCGMLLADLGAEVTLVGRPDTGATFGRIFMRGKRRIALDLKSDAGREELLGLLDAADGLIEGMRPGKMERMGLGPAECLARNPKLVYGRMTGWGQDGPLAHTAGHDINYVSVAGAAWYAGAPGGPSLPPPTLVGDIGGGALYLAVGILAGITHARTTGQGQVVDAAVVDGVAHMQALLHSLAGVGQLVEERGASWIDGSPWYGTYVCSDGKQVCVGTLEPQFFAELTTRLGLAERFPAESQFDQAQWPHMRAALAEKFGERTSAEWAETLELTDACVSAVLSLQEAAAHPHNVARRTFERVQGVLQARPAPRFSLFPALPVNEVSAIEEKG</sequence>
<dbReference type="InterPro" id="IPR050509">
    <property type="entry name" value="CoA-transferase_III"/>
</dbReference>
<evidence type="ECO:0000313" key="1">
    <source>
        <dbReference type="EMBL" id="AVO42396.1"/>
    </source>
</evidence>
<keyword evidence="2" id="KW-1185">Reference proteome</keyword>
<dbReference type="RefSeq" id="WP_106447373.1">
    <property type="nucleotide sequence ID" value="NZ_CP027669.1"/>
</dbReference>
<accession>A0A2S0N2P7</accession>
<dbReference type="InterPro" id="IPR003673">
    <property type="entry name" value="CoA-Trfase_fam_III"/>
</dbReference>
<dbReference type="SUPFAM" id="SSF89796">
    <property type="entry name" value="CoA-transferase family III (CaiB/BaiF)"/>
    <property type="match status" value="1"/>
</dbReference>
<evidence type="ECO:0000313" key="2">
    <source>
        <dbReference type="Proteomes" id="UP000239326"/>
    </source>
</evidence>
<reference evidence="1 2" key="1">
    <citation type="submission" date="2018-03" db="EMBL/GenBank/DDBJ databases">
        <title>Genome sequencing of Simplicispira sp.</title>
        <authorList>
            <person name="Kim S.-J."/>
            <person name="Heo J."/>
            <person name="Kwon S.-W."/>
        </authorList>
    </citation>
    <scope>NUCLEOTIDE SEQUENCE [LARGE SCALE GENOMIC DNA]</scope>
    <source>
        <strain evidence="1 2">SC1-8</strain>
    </source>
</reference>
<dbReference type="OrthoDB" id="5294844at2"/>
<protein>
    <submittedName>
        <fullName evidence="1">CoA transferase</fullName>
    </submittedName>
</protein>
<gene>
    <name evidence="1" type="ORF">C6571_14845</name>
</gene>
<dbReference type="InterPro" id="IPR023606">
    <property type="entry name" value="CoA-Trfase_III_dom_1_sf"/>
</dbReference>
<dbReference type="GO" id="GO:0016740">
    <property type="term" value="F:transferase activity"/>
    <property type="evidence" value="ECO:0007669"/>
    <property type="project" value="UniProtKB-KW"/>
</dbReference>
<dbReference type="Proteomes" id="UP000239326">
    <property type="component" value="Chromosome"/>
</dbReference>
<dbReference type="InterPro" id="IPR044855">
    <property type="entry name" value="CoA-Trfase_III_dom3_sf"/>
</dbReference>
<dbReference type="AlphaFoldDB" id="A0A2S0N2P7"/>
<dbReference type="EMBL" id="CP027669">
    <property type="protein sequence ID" value="AVO42396.1"/>
    <property type="molecule type" value="Genomic_DNA"/>
</dbReference>
<dbReference type="Pfam" id="PF02515">
    <property type="entry name" value="CoA_transf_3"/>
    <property type="match status" value="1"/>
</dbReference>
<dbReference type="Gene3D" id="3.30.1540.10">
    <property type="entry name" value="formyl-coa transferase, domain 3"/>
    <property type="match status" value="1"/>
</dbReference>
<dbReference type="PANTHER" id="PTHR48228:SF5">
    <property type="entry name" value="ALPHA-METHYLACYL-COA RACEMASE"/>
    <property type="match status" value="1"/>
</dbReference>
<name>A0A2S0N2P7_9BURK</name>
<dbReference type="Gene3D" id="3.40.50.10540">
    <property type="entry name" value="Crotonobetainyl-coa:carnitine coa-transferase, domain 1"/>
    <property type="match status" value="1"/>
</dbReference>
<dbReference type="KEGG" id="simp:C6571_14845"/>